<protein>
    <recommendedName>
        <fullName evidence="3">Resolvase/invertase-type recombinase catalytic domain-containing protein</fullName>
    </recommendedName>
</protein>
<sequence length="505" mass="58074">MYGLEDIKPKTGTMLKSVCYKRVSTPNQALTGHSLEVQDQLFQNFVSQNNITILKVFEDSGRSARDLDRPDMEELLDYCDDNAATVDLVLVQDSSRLARNVADHLTVKAFLKKRNIKLIPLDGSYYGDTDEGDFLDVIVAAVNQLESRRTGKKTKRIMKALAEKGMKPGKSPLGFCNSFQKDKPIYPDPERKHFIYKAYEMWISGNHTVYSITNILYEQGLRNTSGGKVNKNTMTNILKNILYCGGLSYDGVIYEKAAHEPIVPVDWYKKSLLMFEKRNKGANRTRKYTTLLAGYAHCLKCGSLMAAEYHPKGNYFRCKTCEKTYVSLEKADKRVSAFFHGTVFTEKALNNLRNVLLEVKQEQGTSVPEQLKTLRQRRDILDKKMKVLEDKMFGGDELVESERIKARYQPLKEELKQVDAQIIEMDKPSTNLKDSEIEKVIQGMKNIGELYDAMTKVQQKQFLRFFISKAFLEKERTITSFEFVPEFEALVSRNLVRIRSNWLRR</sequence>
<dbReference type="InterPro" id="IPR036162">
    <property type="entry name" value="Resolvase-like_N_sf"/>
</dbReference>
<proteinExistence type="predicted"/>
<dbReference type="AlphaFoldDB" id="A0A1F4VF75"/>
<dbReference type="EMBL" id="MEVI01000001">
    <property type="protein sequence ID" value="OGC55814.1"/>
    <property type="molecule type" value="Genomic_DNA"/>
</dbReference>
<dbReference type="InterPro" id="IPR050639">
    <property type="entry name" value="SSR_resolvase"/>
</dbReference>
<dbReference type="InterPro" id="IPR006119">
    <property type="entry name" value="Resolv_N"/>
</dbReference>
<keyword evidence="1" id="KW-0238">DNA-binding</keyword>
<dbReference type="GO" id="GO:0000150">
    <property type="term" value="F:DNA strand exchange activity"/>
    <property type="evidence" value="ECO:0007669"/>
    <property type="project" value="InterPro"/>
</dbReference>
<evidence type="ECO:0000259" key="3">
    <source>
        <dbReference type="PROSITE" id="PS51736"/>
    </source>
</evidence>
<evidence type="ECO:0000256" key="1">
    <source>
        <dbReference type="ARBA" id="ARBA00023125"/>
    </source>
</evidence>
<evidence type="ECO:0000256" key="2">
    <source>
        <dbReference type="ARBA" id="ARBA00023172"/>
    </source>
</evidence>
<dbReference type="PANTHER" id="PTHR30461:SF2">
    <property type="entry name" value="SERINE RECOMBINASE PINE-RELATED"/>
    <property type="match status" value="1"/>
</dbReference>
<dbReference type="Pfam" id="PF00239">
    <property type="entry name" value="Resolvase"/>
    <property type="match status" value="1"/>
</dbReference>
<dbReference type="InterPro" id="IPR038109">
    <property type="entry name" value="DNA_bind_recomb_sf"/>
</dbReference>
<reference evidence="4 5" key="1">
    <citation type="journal article" date="2016" name="Nat. Commun.">
        <title>Thousands of microbial genomes shed light on interconnected biogeochemical processes in an aquifer system.</title>
        <authorList>
            <person name="Anantharaman K."/>
            <person name="Brown C.T."/>
            <person name="Hug L.A."/>
            <person name="Sharon I."/>
            <person name="Castelle C.J."/>
            <person name="Probst A.J."/>
            <person name="Thomas B.C."/>
            <person name="Singh A."/>
            <person name="Wilkins M.J."/>
            <person name="Karaoz U."/>
            <person name="Brodie E.L."/>
            <person name="Williams K.H."/>
            <person name="Hubbard S.S."/>
            <person name="Banfield J.F."/>
        </authorList>
    </citation>
    <scope>NUCLEOTIDE SEQUENCE [LARGE SCALE GENOMIC DNA]</scope>
</reference>
<comment type="caution">
    <text evidence="4">The sequence shown here is derived from an EMBL/GenBank/DDBJ whole genome shotgun (WGS) entry which is preliminary data.</text>
</comment>
<dbReference type="GO" id="GO:0003677">
    <property type="term" value="F:DNA binding"/>
    <property type="evidence" value="ECO:0007669"/>
    <property type="project" value="UniProtKB-KW"/>
</dbReference>
<feature type="domain" description="Resolvase/invertase-type recombinase catalytic" evidence="3">
    <location>
        <begin position="16"/>
        <end position="165"/>
    </location>
</feature>
<dbReference type="InterPro" id="IPR011109">
    <property type="entry name" value="DNA_bind_recombinase_dom"/>
</dbReference>
<dbReference type="PROSITE" id="PS51736">
    <property type="entry name" value="RECOMBINASES_3"/>
    <property type="match status" value="1"/>
</dbReference>
<organism evidence="4 5">
    <name type="scientific">candidate division WWE3 bacterium RIFCSPLOWO2_01_FULL_41_18</name>
    <dbReference type="NCBI Taxonomy" id="1802625"/>
    <lineage>
        <taxon>Bacteria</taxon>
        <taxon>Katanobacteria</taxon>
    </lineage>
</organism>
<evidence type="ECO:0000313" key="5">
    <source>
        <dbReference type="Proteomes" id="UP000176504"/>
    </source>
</evidence>
<name>A0A1F4VF75_UNCKA</name>
<gene>
    <name evidence="4" type="ORF">A3A78_02140</name>
</gene>
<evidence type="ECO:0000313" key="4">
    <source>
        <dbReference type="EMBL" id="OGC55814.1"/>
    </source>
</evidence>
<accession>A0A1F4VF75</accession>
<dbReference type="Gene3D" id="3.90.1750.20">
    <property type="entry name" value="Putative Large Serine Recombinase, Chain B, Domain 2"/>
    <property type="match status" value="1"/>
</dbReference>
<dbReference type="SMART" id="SM00857">
    <property type="entry name" value="Resolvase"/>
    <property type="match status" value="1"/>
</dbReference>
<keyword evidence="2" id="KW-0233">DNA recombination</keyword>
<dbReference type="SUPFAM" id="SSF53041">
    <property type="entry name" value="Resolvase-like"/>
    <property type="match status" value="1"/>
</dbReference>
<dbReference type="PANTHER" id="PTHR30461">
    <property type="entry name" value="DNA-INVERTASE FROM LAMBDOID PROPHAGE"/>
    <property type="match status" value="1"/>
</dbReference>
<dbReference type="Gene3D" id="3.40.50.1390">
    <property type="entry name" value="Resolvase, N-terminal catalytic domain"/>
    <property type="match status" value="1"/>
</dbReference>
<dbReference type="CDD" id="cd00338">
    <property type="entry name" value="Ser_Recombinase"/>
    <property type="match status" value="1"/>
</dbReference>
<dbReference type="Proteomes" id="UP000176504">
    <property type="component" value="Unassembled WGS sequence"/>
</dbReference>
<dbReference type="Pfam" id="PF07508">
    <property type="entry name" value="Recombinase"/>
    <property type="match status" value="1"/>
</dbReference>